<evidence type="ECO:0000256" key="2">
    <source>
        <dbReference type="SAM" id="SignalP"/>
    </source>
</evidence>
<evidence type="ECO:0000313" key="3">
    <source>
        <dbReference type="EMBL" id="GAA4285260.1"/>
    </source>
</evidence>
<proteinExistence type="predicted"/>
<sequence length="209" mass="21494">MIQRLALVAAGIAAAAVLTACTAPEPQDSEESPQSPAASAPETTGGEDEGAGDEQPDVQTTQGELLPGFPEVIEQFPDSEIVSSSMGSGTAGAAQEPADGEEAEQQEGDDPDQPVSDQDEGDQPAPGEDQVSAALVMRTGANEQEILDFYTESLEGHGFAAVGEADNRDGVTTQAFHAEEDNQTVSVSIGPDPEDESARLITVGGVVNR</sequence>
<name>A0ABP8EMQ6_9MICO</name>
<feature type="region of interest" description="Disordered" evidence="1">
    <location>
        <begin position="22"/>
        <end position="133"/>
    </location>
</feature>
<feature type="compositionally biased region" description="Low complexity" evidence="1">
    <location>
        <begin position="32"/>
        <end position="44"/>
    </location>
</feature>
<gene>
    <name evidence="3" type="ORF">GCM10022261_27910</name>
</gene>
<dbReference type="EMBL" id="BAABAZ010000012">
    <property type="protein sequence ID" value="GAA4285260.1"/>
    <property type="molecule type" value="Genomic_DNA"/>
</dbReference>
<feature type="compositionally biased region" description="Low complexity" evidence="1">
    <location>
        <begin position="83"/>
        <end position="97"/>
    </location>
</feature>
<feature type="chain" id="PRO_5047361778" evidence="2">
    <location>
        <begin position="21"/>
        <end position="209"/>
    </location>
</feature>
<dbReference type="PROSITE" id="PS51257">
    <property type="entry name" value="PROKAR_LIPOPROTEIN"/>
    <property type="match status" value="1"/>
</dbReference>
<accession>A0ABP8EMQ6</accession>
<feature type="compositionally biased region" description="Acidic residues" evidence="1">
    <location>
        <begin position="45"/>
        <end position="56"/>
    </location>
</feature>
<feature type="signal peptide" evidence="2">
    <location>
        <begin position="1"/>
        <end position="20"/>
    </location>
</feature>
<comment type="caution">
    <text evidence="3">The sequence shown here is derived from an EMBL/GenBank/DDBJ whole genome shotgun (WGS) entry which is preliminary data.</text>
</comment>
<reference evidence="4" key="1">
    <citation type="journal article" date="2019" name="Int. J. Syst. Evol. Microbiol.">
        <title>The Global Catalogue of Microorganisms (GCM) 10K type strain sequencing project: providing services to taxonomists for standard genome sequencing and annotation.</title>
        <authorList>
            <consortium name="The Broad Institute Genomics Platform"/>
            <consortium name="The Broad Institute Genome Sequencing Center for Infectious Disease"/>
            <person name="Wu L."/>
            <person name="Ma J."/>
        </authorList>
    </citation>
    <scope>NUCLEOTIDE SEQUENCE [LARGE SCALE GENOMIC DNA]</scope>
    <source>
        <strain evidence="4">JCM 17458</strain>
    </source>
</reference>
<organism evidence="3 4">
    <name type="scientific">Brevibacterium daeguense</name>
    <dbReference type="NCBI Taxonomy" id="909936"/>
    <lineage>
        <taxon>Bacteria</taxon>
        <taxon>Bacillati</taxon>
        <taxon>Actinomycetota</taxon>
        <taxon>Actinomycetes</taxon>
        <taxon>Micrococcales</taxon>
        <taxon>Brevibacteriaceae</taxon>
        <taxon>Brevibacterium</taxon>
    </lineage>
</organism>
<feature type="compositionally biased region" description="Acidic residues" evidence="1">
    <location>
        <begin position="98"/>
        <end position="122"/>
    </location>
</feature>
<keyword evidence="4" id="KW-1185">Reference proteome</keyword>
<dbReference type="RefSeq" id="WP_236863054.1">
    <property type="nucleotide sequence ID" value="NZ_BAABAZ010000012.1"/>
</dbReference>
<evidence type="ECO:0000313" key="4">
    <source>
        <dbReference type="Proteomes" id="UP001501586"/>
    </source>
</evidence>
<keyword evidence="2" id="KW-0732">Signal</keyword>
<protein>
    <submittedName>
        <fullName evidence="3">Uncharacterized protein</fullName>
    </submittedName>
</protein>
<dbReference type="Proteomes" id="UP001501586">
    <property type="component" value="Unassembled WGS sequence"/>
</dbReference>
<evidence type="ECO:0000256" key="1">
    <source>
        <dbReference type="SAM" id="MobiDB-lite"/>
    </source>
</evidence>